<proteinExistence type="predicted"/>
<evidence type="ECO:0000256" key="1">
    <source>
        <dbReference type="SAM" id="Phobius"/>
    </source>
</evidence>
<evidence type="ECO:0000313" key="3">
    <source>
        <dbReference type="Proteomes" id="UP001305647"/>
    </source>
</evidence>
<reference evidence="2" key="2">
    <citation type="submission" date="2023-05" db="EMBL/GenBank/DDBJ databases">
        <authorList>
            <consortium name="Lawrence Berkeley National Laboratory"/>
            <person name="Steindorff A."/>
            <person name="Hensen N."/>
            <person name="Bonometti L."/>
            <person name="Westerberg I."/>
            <person name="Brannstrom I.O."/>
            <person name="Guillou S."/>
            <person name="Cros-Aarteil S."/>
            <person name="Calhoun S."/>
            <person name="Haridas S."/>
            <person name="Kuo A."/>
            <person name="Mondo S."/>
            <person name="Pangilinan J."/>
            <person name="Riley R."/>
            <person name="Labutti K."/>
            <person name="Andreopoulos B."/>
            <person name="Lipzen A."/>
            <person name="Chen C."/>
            <person name="Yanf M."/>
            <person name="Daum C."/>
            <person name="Ng V."/>
            <person name="Clum A."/>
            <person name="Ohm R."/>
            <person name="Martin F."/>
            <person name="Silar P."/>
            <person name="Natvig D."/>
            <person name="Lalanne C."/>
            <person name="Gautier V."/>
            <person name="Ament-Velasquez S.L."/>
            <person name="Kruys A."/>
            <person name="Hutchinson M.I."/>
            <person name="Powell A.J."/>
            <person name="Barry K."/>
            <person name="Miller A.N."/>
            <person name="Grigoriev I.V."/>
            <person name="Debuchy R."/>
            <person name="Gladieux P."/>
            <person name="Thoren M.H."/>
            <person name="Johannesson H."/>
        </authorList>
    </citation>
    <scope>NUCLEOTIDE SEQUENCE</scope>
    <source>
        <strain evidence="2">CBS 757.83</strain>
    </source>
</reference>
<dbReference type="Proteomes" id="UP001305647">
    <property type="component" value="Unassembled WGS sequence"/>
</dbReference>
<reference evidence="2" key="1">
    <citation type="journal article" date="2023" name="Mol. Phylogenet. Evol.">
        <title>Genome-scale phylogeny and comparative genomics of the fungal order Sordariales.</title>
        <authorList>
            <person name="Hensen N."/>
            <person name="Bonometti L."/>
            <person name="Westerberg I."/>
            <person name="Brannstrom I.O."/>
            <person name="Guillou S."/>
            <person name="Cros-Aarteil S."/>
            <person name="Calhoun S."/>
            <person name="Haridas S."/>
            <person name="Kuo A."/>
            <person name="Mondo S."/>
            <person name="Pangilinan J."/>
            <person name="Riley R."/>
            <person name="LaButti K."/>
            <person name="Andreopoulos B."/>
            <person name="Lipzen A."/>
            <person name="Chen C."/>
            <person name="Yan M."/>
            <person name="Daum C."/>
            <person name="Ng V."/>
            <person name="Clum A."/>
            <person name="Steindorff A."/>
            <person name="Ohm R.A."/>
            <person name="Martin F."/>
            <person name="Silar P."/>
            <person name="Natvig D.O."/>
            <person name="Lalanne C."/>
            <person name="Gautier V."/>
            <person name="Ament-Velasquez S.L."/>
            <person name="Kruys A."/>
            <person name="Hutchinson M.I."/>
            <person name="Powell A.J."/>
            <person name="Barry K."/>
            <person name="Miller A.N."/>
            <person name="Grigoriev I.V."/>
            <person name="Debuchy R."/>
            <person name="Gladieux P."/>
            <person name="Hiltunen Thoren M."/>
            <person name="Johannesson H."/>
        </authorList>
    </citation>
    <scope>NUCLEOTIDE SEQUENCE</scope>
    <source>
        <strain evidence="2">CBS 757.83</strain>
    </source>
</reference>
<evidence type="ECO:0000313" key="2">
    <source>
        <dbReference type="EMBL" id="KAK4103185.1"/>
    </source>
</evidence>
<sequence length="180" mass="19909">MDDPLHRAFDFIHDFLPAETLAALQSHLLNPSSPLHNLRRSLTALAAQMLSLLAPLLDYLAALLANSPTIVAAAATLVIAVLILQVLSVVRRVMLFWTRLAFRLLFYAVVGLAASMVWQRGVERTVRDLVVVGSQVGGWVAGVASVWWEEYQRTQMAQAQAQAQQQSRGGYGGYRQARQR</sequence>
<dbReference type="AlphaFoldDB" id="A0AAN6Q419"/>
<feature type="transmembrane region" description="Helical" evidence="1">
    <location>
        <begin position="70"/>
        <end position="88"/>
    </location>
</feature>
<comment type="caution">
    <text evidence="2">The sequence shown here is derived from an EMBL/GenBank/DDBJ whole genome shotgun (WGS) entry which is preliminary data.</text>
</comment>
<dbReference type="InterPro" id="IPR024316">
    <property type="entry name" value="APQ12"/>
</dbReference>
<accession>A0AAN6Q419</accession>
<keyword evidence="1" id="KW-0812">Transmembrane</keyword>
<protein>
    <submittedName>
        <fullName evidence="2">Uncharacterized protein</fullName>
    </submittedName>
</protein>
<keyword evidence="3" id="KW-1185">Reference proteome</keyword>
<gene>
    <name evidence="2" type="ORF">N658DRAFT_494513</name>
</gene>
<keyword evidence="1" id="KW-1133">Transmembrane helix</keyword>
<feature type="transmembrane region" description="Helical" evidence="1">
    <location>
        <begin position="130"/>
        <end position="148"/>
    </location>
</feature>
<feature type="transmembrane region" description="Helical" evidence="1">
    <location>
        <begin position="100"/>
        <end position="118"/>
    </location>
</feature>
<organism evidence="2 3">
    <name type="scientific">Parathielavia hyrcaniae</name>
    <dbReference type="NCBI Taxonomy" id="113614"/>
    <lineage>
        <taxon>Eukaryota</taxon>
        <taxon>Fungi</taxon>
        <taxon>Dikarya</taxon>
        <taxon>Ascomycota</taxon>
        <taxon>Pezizomycotina</taxon>
        <taxon>Sordariomycetes</taxon>
        <taxon>Sordariomycetidae</taxon>
        <taxon>Sordariales</taxon>
        <taxon>Chaetomiaceae</taxon>
        <taxon>Parathielavia</taxon>
    </lineage>
</organism>
<dbReference type="EMBL" id="MU863629">
    <property type="protein sequence ID" value="KAK4103185.1"/>
    <property type="molecule type" value="Genomic_DNA"/>
</dbReference>
<name>A0AAN6Q419_9PEZI</name>
<dbReference type="Pfam" id="PF12716">
    <property type="entry name" value="Apq12"/>
    <property type="match status" value="1"/>
</dbReference>
<keyword evidence="1" id="KW-0472">Membrane</keyword>